<feature type="compositionally biased region" description="Low complexity" evidence="1">
    <location>
        <begin position="693"/>
        <end position="708"/>
    </location>
</feature>
<reference evidence="2" key="1">
    <citation type="submission" date="2023-06" db="EMBL/GenBank/DDBJ databases">
        <authorList>
            <consortium name="Lawrence Berkeley National Laboratory"/>
            <person name="Ahrendt S."/>
            <person name="Sahu N."/>
            <person name="Indic B."/>
            <person name="Wong-Bajracharya J."/>
            <person name="Merenyi Z."/>
            <person name="Ke H.-M."/>
            <person name="Monk M."/>
            <person name="Kocsube S."/>
            <person name="Drula E."/>
            <person name="Lipzen A."/>
            <person name="Balint B."/>
            <person name="Henrissat B."/>
            <person name="Andreopoulos B."/>
            <person name="Martin F.M."/>
            <person name="Harder C.B."/>
            <person name="Rigling D."/>
            <person name="Ford K.L."/>
            <person name="Foster G.D."/>
            <person name="Pangilinan J."/>
            <person name="Papanicolaou A."/>
            <person name="Barry K."/>
            <person name="LaButti K."/>
            <person name="Viragh M."/>
            <person name="Koriabine M."/>
            <person name="Yan M."/>
            <person name="Riley R."/>
            <person name="Champramary S."/>
            <person name="Plett K.L."/>
            <person name="Tsai I.J."/>
            <person name="Slot J."/>
            <person name="Sipos G."/>
            <person name="Plett J."/>
            <person name="Nagy L.G."/>
            <person name="Grigoriev I.V."/>
        </authorList>
    </citation>
    <scope>NUCLEOTIDE SEQUENCE</scope>
    <source>
        <strain evidence="2">HWK02</strain>
    </source>
</reference>
<dbReference type="AlphaFoldDB" id="A0AA39PCZ4"/>
<organism evidence="2 3">
    <name type="scientific">Armillaria luteobubalina</name>
    <dbReference type="NCBI Taxonomy" id="153913"/>
    <lineage>
        <taxon>Eukaryota</taxon>
        <taxon>Fungi</taxon>
        <taxon>Dikarya</taxon>
        <taxon>Basidiomycota</taxon>
        <taxon>Agaricomycotina</taxon>
        <taxon>Agaricomycetes</taxon>
        <taxon>Agaricomycetidae</taxon>
        <taxon>Agaricales</taxon>
        <taxon>Marasmiineae</taxon>
        <taxon>Physalacriaceae</taxon>
        <taxon>Armillaria</taxon>
    </lineage>
</organism>
<feature type="compositionally biased region" description="Pro residues" evidence="1">
    <location>
        <begin position="417"/>
        <end position="433"/>
    </location>
</feature>
<feature type="compositionally biased region" description="Polar residues" evidence="1">
    <location>
        <begin position="449"/>
        <end position="469"/>
    </location>
</feature>
<feature type="region of interest" description="Disordered" evidence="1">
    <location>
        <begin position="616"/>
        <end position="647"/>
    </location>
</feature>
<dbReference type="EMBL" id="JAUEPU010000071">
    <property type="protein sequence ID" value="KAK0481942.1"/>
    <property type="molecule type" value="Genomic_DNA"/>
</dbReference>
<accession>A0AA39PCZ4</accession>
<protein>
    <submittedName>
        <fullName evidence="2">Uncharacterized protein</fullName>
    </submittedName>
</protein>
<evidence type="ECO:0000313" key="2">
    <source>
        <dbReference type="EMBL" id="KAK0481942.1"/>
    </source>
</evidence>
<feature type="compositionally biased region" description="Low complexity" evidence="1">
    <location>
        <begin position="623"/>
        <end position="633"/>
    </location>
</feature>
<dbReference type="CDD" id="cd22541">
    <property type="entry name" value="SP5_N"/>
    <property type="match status" value="1"/>
</dbReference>
<comment type="caution">
    <text evidence="2">The sequence shown here is derived from an EMBL/GenBank/DDBJ whole genome shotgun (WGS) entry which is preliminary data.</text>
</comment>
<proteinExistence type="predicted"/>
<evidence type="ECO:0000256" key="1">
    <source>
        <dbReference type="SAM" id="MobiDB-lite"/>
    </source>
</evidence>
<feature type="region of interest" description="Disordered" evidence="1">
    <location>
        <begin position="693"/>
        <end position="736"/>
    </location>
</feature>
<gene>
    <name evidence="2" type="ORF">EDD18DRAFT_1362939</name>
</gene>
<keyword evidence="3" id="KW-1185">Reference proteome</keyword>
<dbReference type="Proteomes" id="UP001175228">
    <property type="component" value="Unassembled WGS sequence"/>
</dbReference>
<sequence>MDVDPVDNDPDELMNIDLANLDPDLMDVDLPDSNEVWSDENRWTNPEQTRMLMSMRYCRREYVAIGNLPKFTAAFNGKWMRRYPETYEGYFLDREKRLLRSSTELWSVRDSPADASYPKMAGGFLDLGPDHCLDGCELINELEFPAANTIRNILGGLANDRKVQLRRWFYNHPIGKKRTSKARLKFKKGHVPQAIHLYSRLLYGERVEPSTSVEAMKRGLPKNDLGLVQEMTTHAWKNETSKIKEQINGLVEKEREKIEAWKDGTLDAKVLSNEDKEEVIDSLAFEFENIFKDFHQLTGWGMTLIAGGPDPYTGVVRTAGYSFGCKLPDGKEFIETFDEAAVSGYIPGTPLGKTRDFKEYYGRPFLCHMKEVTQCRAMVQQNNNSDPGPTSHAEPETSVNVSTPVPQAADPVASPSAPGPQPMADSIPPPPAPTNHGHGHSQSPPTPNTVPDSLTSQMILNDGSKTSGGATRPMPSLVNPTFNGYHGTPSNDDLLAAISGLPGLYDVSSDLHTSNSTFNVDFDVELLLPGLLPEQGLTQGDFPSSSSNVASLASSGFDSKGLGWMGNLSACASISVDSESSDSTISSTSLQDFDFASGDFPWHYFNIPSPAGSGSDGAELGCSSSFGTSTSMSAPPESIGSTPVNATTSTSSALDDANVLAPVSSTISTVSTSPSLFQRSDNSAVVDTDTPTQAITTGTTATSTSAGADCRSNPQLPPPMDVGRRSRQRKPAPPKEVMTLCGAKRENGPPEWLNVDFEGMQDMSLGPSWLSLLAKWRELELGIWNNSGVGKLTTKQHPLELAAWLDGSHSLEAGPVIPESSVYTTAMVEWWNQINPVWRRSTNELLKPDYSKPITSIRRGGRQGIVTLVFGIYWWGHLCQESGLWSEMVDDVTKAIDTLINSWKTSKRAKNNHIS</sequence>
<evidence type="ECO:0000313" key="3">
    <source>
        <dbReference type="Proteomes" id="UP001175228"/>
    </source>
</evidence>
<feature type="region of interest" description="Disordered" evidence="1">
    <location>
        <begin position="380"/>
        <end position="484"/>
    </location>
</feature>
<name>A0AA39PCZ4_9AGAR</name>